<comment type="cofactor">
    <cofactor evidence="6">
        <name>Zn(2+)</name>
        <dbReference type="ChEBI" id="CHEBI:29105"/>
    </cofactor>
    <text evidence="6">Binds 1 zinc ion.</text>
</comment>
<evidence type="ECO:0000313" key="8">
    <source>
        <dbReference type="EMBL" id="TKB96972.1"/>
    </source>
</evidence>
<evidence type="ECO:0000256" key="5">
    <source>
        <dbReference type="ARBA" id="ARBA00023049"/>
    </source>
</evidence>
<evidence type="ECO:0000256" key="4">
    <source>
        <dbReference type="ARBA" id="ARBA00022833"/>
    </source>
</evidence>
<dbReference type="InterPro" id="IPR001567">
    <property type="entry name" value="Pept_M3A_M3B_dom"/>
</dbReference>
<dbReference type="InterPro" id="IPR011976">
    <property type="entry name" value="Pept_M3B_oligopep-rel"/>
</dbReference>
<dbReference type="GO" id="GO:0046872">
    <property type="term" value="F:metal ion binding"/>
    <property type="evidence" value="ECO:0007669"/>
    <property type="project" value="UniProtKB-UniRule"/>
</dbReference>
<sequence length="569" mass="66005">MILEKKIHHYLPQNLNIDWDSLSPIFDELLARNINSVTALEQWLKDKSELEAALEEDFAWRYIKMTCDTANEDLVKSFQYFATEIEPKMAPLNNDLNKKLIDSPFVNELNHDEYFVYLRGVKKSLALFREENIPLLTTIQVEQQKYQGITGAMSVTLNGQEYTLEQAANFLKDLNRGTREQAWKSITARRLEDKEKLDELFNQLKDLRHQVALNAGFDNFRDYMFEALGRFDYTPKDCFDFHDAIQKEVVPILAAQAKERQEALGLKSLQPWDTEVDTSGKEALKPFNNGEELINKSIKCFNQLDPFLGSRLEVMKENGLFDVESRKGKAPGGYNYPLAESGAPFIFMNSANSFRDLTTMVHEGGHAIHTFLTANLKLNDFKHCPSEVAELASMSMELISMDHWDEFFADKEELKRAKKYQLRDILKTLPWVAVVDAFQHWIYTNPTHTAEERTEAWKEIFTRFGANFVDWTNHQEALENLWQKQLHIFEVPFYYIEYGIAQLGAIAVWKNYKENPTQGLAKYLDALKLGYTKNMIQIYETAGIQFNFSAAYIKELMAFVQQELKKLDD</sequence>
<comment type="similarity">
    <text evidence="6">Belongs to the peptidase M3 family.</text>
</comment>
<proteinExistence type="inferred from homology"/>
<reference evidence="8 9" key="1">
    <citation type="submission" date="2019-04" db="EMBL/GenBank/DDBJ databases">
        <title>Pedobacter sp. AR-3-17 sp. nov., isolated from Arctic soil.</title>
        <authorList>
            <person name="Dahal R.H."/>
            <person name="Kim D.-U."/>
        </authorList>
    </citation>
    <scope>NUCLEOTIDE SEQUENCE [LARGE SCALE GENOMIC DNA]</scope>
    <source>
        <strain evidence="8 9">AR-3-17</strain>
    </source>
</reference>
<keyword evidence="4 6" id="KW-0862">Zinc</keyword>
<dbReference type="PANTHER" id="PTHR11804:SF48">
    <property type="entry name" value="PUTATIVE-RELATED"/>
    <property type="match status" value="1"/>
</dbReference>
<evidence type="ECO:0000313" key="9">
    <source>
        <dbReference type="Proteomes" id="UP000308181"/>
    </source>
</evidence>
<dbReference type="GO" id="GO:0006518">
    <property type="term" value="P:peptide metabolic process"/>
    <property type="evidence" value="ECO:0007669"/>
    <property type="project" value="TreeGrafter"/>
</dbReference>
<comment type="caution">
    <text evidence="8">The sequence shown here is derived from an EMBL/GenBank/DDBJ whole genome shotgun (WGS) entry which is preliminary data.</text>
</comment>
<name>A0A4U1BWT4_9SPHI</name>
<gene>
    <name evidence="8" type="ORF">FA046_12950</name>
</gene>
<evidence type="ECO:0000256" key="2">
    <source>
        <dbReference type="ARBA" id="ARBA00022723"/>
    </source>
</evidence>
<protein>
    <submittedName>
        <fullName evidence="8">M3 family oligoendopeptidase</fullName>
    </submittedName>
</protein>
<feature type="domain" description="Peptidase M3A/M3B catalytic" evidence="7">
    <location>
        <begin position="172"/>
        <end position="556"/>
    </location>
</feature>
<keyword evidence="2 6" id="KW-0479">Metal-binding</keyword>
<keyword evidence="5 6" id="KW-0482">Metalloprotease</keyword>
<dbReference type="GO" id="GO:0004222">
    <property type="term" value="F:metalloendopeptidase activity"/>
    <property type="evidence" value="ECO:0007669"/>
    <property type="project" value="InterPro"/>
</dbReference>
<dbReference type="AlphaFoldDB" id="A0A4U1BWT4"/>
<evidence type="ECO:0000256" key="6">
    <source>
        <dbReference type="RuleBase" id="RU003435"/>
    </source>
</evidence>
<dbReference type="SUPFAM" id="SSF55486">
    <property type="entry name" value="Metalloproteases ('zincins'), catalytic domain"/>
    <property type="match status" value="1"/>
</dbReference>
<dbReference type="RefSeq" id="WP_136826937.1">
    <property type="nucleotide sequence ID" value="NZ_SWBP01000004.1"/>
</dbReference>
<dbReference type="PANTHER" id="PTHR11804">
    <property type="entry name" value="PROTEASE M3 THIMET OLIGOPEPTIDASE-RELATED"/>
    <property type="match status" value="1"/>
</dbReference>
<dbReference type="CDD" id="cd09606">
    <property type="entry name" value="M3B_PepF"/>
    <property type="match status" value="1"/>
</dbReference>
<dbReference type="InterPro" id="IPR045090">
    <property type="entry name" value="Pept_M3A_M3B"/>
</dbReference>
<dbReference type="OrthoDB" id="9762795at2"/>
<organism evidence="8 9">
    <name type="scientific">Pedobacter cryophilus</name>
    <dbReference type="NCBI Taxonomy" id="2571271"/>
    <lineage>
        <taxon>Bacteria</taxon>
        <taxon>Pseudomonadati</taxon>
        <taxon>Bacteroidota</taxon>
        <taxon>Sphingobacteriia</taxon>
        <taxon>Sphingobacteriales</taxon>
        <taxon>Sphingobacteriaceae</taxon>
        <taxon>Pedobacter</taxon>
    </lineage>
</organism>
<dbReference type="GO" id="GO:0006508">
    <property type="term" value="P:proteolysis"/>
    <property type="evidence" value="ECO:0007669"/>
    <property type="project" value="UniProtKB-KW"/>
</dbReference>
<evidence type="ECO:0000259" key="7">
    <source>
        <dbReference type="Pfam" id="PF01432"/>
    </source>
</evidence>
<keyword evidence="1 6" id="KW-0645">Protease</keyword>
<keyword evidence="9" id="KW-1185">Reference proteome</keyword>
<dbReference type="Proteomes" id="UP000308181">
    <property type="component" value="Unassembled WGS sequence"/>
</dbReference>
<dbReference type="NCBIfam" id="TIGR02289">
    <property type="entry name" value="M3_not_pepF"/>
    <property type="match status" value="1"/>
</dbReference>
<accession>A0A4U1BWT4</accession>
<dbReference type="Gene3D" id="1.10.1370.30">
    <property type="match status" value="1"/>
</dbReference>
<dbReference type="EMBL" id="SWBP01000004">
    <property type="protein sequence ID" value="TKB96972.1"/>
    <property type="molecule type" value="Genomic_DNA"/>
</dbReference>
<evidence type="ECO:0000256" key="3">
    <source>
        <dbReference type="ARBA" id="ARBA00022801"/>
    </source>
</evidence>
<keyword evidence="3 6" id="KW-0378">Hydrolase</keyword>
<dbReference type="Pfam" id="PF01432">
    <property type="entry name" value="Peptidase_M3"/>
    <property type="match status" value="1"/>
</dbReference>
<evidence type="ECO:0000256" key="1">
    <source>
        <dbReference type="ARBA" id="ARBA00022670"/>
    </source>
</evidence>